<evidence type="ECO:0000256" key="4">
    <source>
        <dbReference type="ARBA" id="ARBA00023136"/>
    </source>
</evidence>
<dbReference type="RefSeq" id="WP_132283454.1">
    <property type="nucleotide sequence ID" value="NZ_SMGQ01000019.1"/>
</dbReference>
<dbReference type="PANTHER" id="PTHR43027:SF1">
    <property type="entry name" value="DOXORUBICIN RESISTANCE ABC TRANSPORTER PERMEASE PROTEIN DRRC-RELATED"/>
    <property type="match status" value="1"/>
</dbReference>
<name>A0A4R1M3S0_9FIRM</name>
<dbReference type="InterPro" id="IPR052902">
    <property type="entry name" value="ABC-2_transporter"/>
</dbReference>
<feature type="transmembrane region" description="Helical" evidence="5">
    <location>
        <begin position="283"/>
        <end position="301"/>
    </location>
</feature>
<sequence>MNVLKLSWVHYKRMIKTSSNWLMMFLIPVVIILFVLFMQDHEKAIDATEAAFNIEDEGMYWEELLKDIGIYNHIFINDQEGAIQLLENKEVNVVYHIPSDFTDRIKKGEMPTIETFVTQEDAGAIITEVLIQEWLNTKIYEEILIHEGLIAHSEDLPQLQIKAVPVIENNYINIKLRVTMLLIIFYIIYASVEVCEQMVKLKNDNVLLRAATTSNSWKKITGSIYIALFLIEISIFSLVFITAKFIGNFQVEAFLYMMLTIILAVCISIALGFLMLRLVKKTELISVLSIMVTIVMFYISVMGSGNDANQAFWLIHNIAKFMPIYWLLDIVNHLRLFPAVPILILMSVAMFTVGNIRGSRKELIEK</sequence>
<dbReference type="Pfam" id="PF12698">
    <property type="entry name" value="ABC2_membrane_3"/>
    <property type="match status" value="1"/>
</dbReference>
<feature type="transmembrane region" description="Helical" evidence="5">
    <location>
        <begin position="336"/>
        <end position="356"/>
    </location>
</feature>
<reference evidence="7 8" key="1">
    <citation type="submission" date="2019-03" db="EMBL/GenBank/DDBJ databases">
        <title>Genomic Encyclopedia of Type Strains, Phase IV (KMG-IV): sequencing the most valuable type-strain genomes for metagenomic binning, comparative biology and taxonomic classification.</title>
        <authorList>
            <person name="Goeker M."/>
        </authorList>
    </citation>
    <scope>NUCLEOTIDE SEQUENCE [LARGE SCALE GENOMIC DNA]</scope>
    <source>
        <strain evidence="7 8">DSM 24176</strain>
    </source>
</reference>
<comment type="caution">
    <text evidence="7">The sequence shown here is derived from an EMBL/GenBank/DDBJ whole genome shotgun (WGS) entry which is preliminary data.</text>
</comment>
<dbReference type="InterPro" id="IPR013525">
    <property type="entry name" value="ABC2_TM"/>
</dbReference>
<comment type="subcellular location">
    <subcellularLocation>
        <location evidence="1">Membrane</location>
        <topology evidence="1">Multi-pass membrane protein</topology>
    </subcellularLocation>
</comment>
<evidence type="ECO:0000259" key="6">
    <source>
        <dbReference type="Pfam" id="PF12698"/>
    </source>
</evidence>
<keyword evidence="4 5" id="KW-0472">Membrane</keyword>
<dbReference type="OrthoDB" id="1706094at2"/>
<evidence type="ECO:0000256" key="1">
    <source>
        <dbReference type="ARBA" id="ARBA00004141"/>
    </source>
</evidence>
<accession>A0A4R1M3S0</accession>
<keyword evidence="2 5" id="KW-0812">Transmembrane</keyword>
<evidence type="ECO:0000256" key="2">
    <source>
        <dbReference type="ARBA" id="ARBA00022692"/>
    </source>
</evidence>
<feature type="transmembrane region" description="Helical" evidence="5">
    <location>
        <begin position="21"/>
        <end position="38"/>
    </location>
</feature>
<dbReference type="EMBL" id="SMGQ01000019">
    <property type="protein sequence ID" value="TCK86746.1"/>
    <property type="molecule type" value="Genomic_DNA"/>
</dbReference>
<protein>
    <submittedName>
        <fullName evidence="7">ABC-2 type transport system permease protein</fullName>
    </submittedName>
</protein>
<dbReference type="GO" id="GO:0140359">
    <property type="term" value="F:ABC-type transporter activity"/>
    <property type="evidence" value="ECO:0007669"/>
    <property type="project" value="InterPro"/>
</dbReference>
<feature type="transmembrane region" description="Helical" evidence="5">
    <location>
        <begin position="253"/>
        <end position="276"/>
    </location>
</feature>
<evidence type="ECO:0000256" key="3">
    <source>
        <dbReference type="ARBA" id="ARBA00022989"/>
    </source>
</evidence>
<dbReference type="Gene3D" id="3.40.1710.10">
    <property type="entry name" value="abc type-2 transporter like domain"/>
    <property type="match status" value="1"/>
</dbReference>
<gene>
    <name evidence="7" type="ORF">EDC19_2800</name>
</gene>
<feature type="domain" description="ABC-2 type transporter transmembrane" evidence="6">
    <location>
        <begin position="21"/>
        <end position="345"/>
    </location>
</feature>
<evidence type="ECO:0000313" key="7">
    <source>
        <dbReference type="EMBL" id="TCK86746.1"/>
    </source>
</evidence>
<dbReference type="PANTHER" id="PTHR43027">
    <property type="entry name" value="DOXORUBICIN RESISTANCE ABC TRANSPORTER PERMEASE PROTEIN DRRC-RELATED"/>
    <property type="match status" value="1"/>
</dbReference>
<proteinExistence type="predicted"/>
<feature type="transmembrane region" description="Helical" evidence="5">
    <location>
        <begin position="174"/>
        <end position="192"/>
    </location>
</feature>
<keyword evidence="8" id="KW-1185">Reference proteome</keyword>
<evidence type="ECO:0000256" key="5">
    <source>
        <dbReference type="SAM" id="Phobius"/>
    </source>
</evidence>
<dbReference type="Proteomes" id="UP000294545">
    <property type="component" value="Unassembled WGS sequence"/>
</dbReference>
<keyword evidence="3 5" id="KW-1133">Transmembrane helix</keyword>
<dbReference type="AlphaFoldDB" id="A0A4R1M3S0"/>
<dbReference type="GO" id="GO:0016020">
    <property type="term" value="C:membrane"/>
    <property type="evidence" value="ECO:0007669"/>
    <property type="project" value="UniProtKB-SubCell"/>
</dbReference>
<feature type="transmembrane region" description="Helical" evidence="5">
    <location>
        <begin position="224"/>
        <end position="247"/>
    </location>
</feature>
<organism evidence="7 8">
    <name type="scientific">Natranaerovirga hydrolytica</name>
    <dbReference type="NCBI Taxonomy" id="680378"/>
    <lineage>
        <taxon>Bacteria</taxon>
        <taxon>Bacillati</taxon>
        <taxon>Bacillota</taxon>
        <taxon>Clostridia</taxon>
        <taxon>Lachnospirales</taxon>
        <taxon>Natranaerovirgaceae</taxon>
        <taxon>Natranaerovirga</taxon>
    </lineage>
</organism>
<evidence type="ECO:0000313" key="8">
    <source>
        <dbReference type="Proteomes" id="UP000294545"/>
    </source>
</evidence>